<keyword evidence="2" id="KW-1185">Reference proteome</keyword>
<reference evidence="1 2" key="1">
    <citation type="submission" date="2015-07" db="EMBL/GenBank/DDBJ databases">
        <title>The genome of Habropoda laboriosa.</title>
        <authorList>
            <person name="Pan H."/>
            <person name="Kapheim K."/>
        </authorList>
    </citation>
    <scope>NUCLEOTIDE SEQUENCE [LARGE SCALE GENOMIC DNA]</scope>
    <source>
        <strain evidence="1">0110345459</strain>
    </source>
</reference>
<proteinExistence type="predicted"/>
<dbReference type="AlphaFoldDB" id="A0A0L7QYZ3"/>
<name>A0A0L7QYZ3_9HYME</name>
<dbReference type="Proteomes" id="UP000053825">
    <property type="component" value="Unassembled WGS sequence"/>
</dbReference>
<evidence type="ECO:0000313" key="2">
    <source>
        <dbReference type="Proteomes" id="UP000053825"/>
    </source>
</evidence>
<evidence type="ECO:0000313" key="1">
    <source>
        <dbReference type="EMBL" id="KOC63786.1"/>
    </source>
</evidence>
<sequence>MIVTCEGQAAHRRNCKKHSAYNTGNFSTTHDISRKCWVNAVQVLSLFTSQYNG</sequence>
<gene>
    <name evidence="1" type="ORF">WH47_01116</name>
</gene>
<protein>
    <submittedName>
        <fullName evidence="1">Uncharacterized protein</fullName>
    </submittedName>
</protein>
<accession>A0A0L7QYZ3</accession>
<dbReference type="EMBL" id="KQ414685">
    <property type="protein sequence ID" value="KOC63786.1"/>
    <property type="molecule type" value="Genomic_DNA"/>
</dbReference>
<organism evidence="1 2">
    <name type="scientific">Habropoda laboriosa</name>
    <dbReference type="NCBI Taxonomy" id="597456"/>
    <lineage>
        <taxon>Eukaryota</taxon>
        <taxon>Metazoa</taxon>
        <taxon>Ecdysozoa</taxon>
        <taxon>Arthropoda</taxon>
        <taxon>Hexapoda</taxon>
        <taxon>Insecta</taxon>
        <taxon>Pterygota</taxon>
        <taxon>Neoptera</taxon>
        <taxon>Endopterygota</taxon>
        <taxon>Hymenoptera</taxon>
        <taxon>Apocrita</taxon>
        <taxon>Aculeata</taxon>
        <taxon>Apoidea</taxon>
        <taxon>Anthophila</taxon>
        <taxon>Apidae</taxon>
        <taxon>Habropoda</taxon>
    </lineage>
</organism>